<gene>
    <name evidence="1" type="ORF">HJ01_01530</name>
</gene>
<dbReference type="eggNOG" id="ENOG502Z8B7">
    <property type="taxonomic scope" value="Bacteria"/>
</dbReference>
<dbReference type="AlphaFoldDB" id="H7FQL4"/>
<dbReference type="Proteomes" id="UP000005566">
    <property type="component" value="Unassembled WGS sequence"/>
</dbReference>
<dbReference type="Pfam" id="PF14054">
    <property type="entry name" value="DUF4249"/>
    <property type="match status" value="1"/>
</dbReference>
<dbReference type="OrthoDB" id="1062680at2"/>
<evidence type="ECO:0000313" key="2">
    <source>
        <dbReference type="Proteomes" id="UP000005566"/>
    </source>
</evidence>
<keyword evidence="2" id="KW-1185">Reference proteome</keyword>
<organism evidence="1 2">
    <name type="scientific">Flavobacterium frigoris (strain PS1)</name>
    <dbReference type="NCBI Taxonomy" id="1086011"/>
    <lineage>
        <taxon>Bacteria</taxon>
        <taxon>Pseudomonadati</taxon>
        <taxon>Bacteroidota</taxon>
        <taxon>Flavobacteriia</taxon>
        <taxon>Flavobacteriales</taxon>
        <taxon>Flavobacteriaceae</taxon>
        <taxon>Flavobacterium</taxon>
    </lineage>
</organism>
<dbReference type="EMBL" id="AHKF01000016">
    <property type="protein sequence ID" value="EIA09144.1"/>
    <property type="molecule type" value="Genomic_DNA"/>
</dbReference>
<evidence type="ECO:0008006" key="3">
    <source>
        <dbReference type="Google" id="ProtNLM"/>
    </source>
</evidence>
<dbReference type="PATRIC" id="fig|1086011.3.peg.1497"/>
<dbReference type="PROSITE" id="PS51257">
    <property type="entry name" value="PROKAR_LIPOPROTEIN"/>
    <property type="match status" value="1"/>
</dbReference>
<sequence length="392" mass="44742">MKIDNLKHILLLLLLVTIFSSCTETYPLLTNTYEEAIVVEATLTNELKNQEIKISKTARFEDDGVETEKDAIVILKDNLNNEYKFNEKSGMYISQSIFQILPNREYTLEIKTTDGKVYKSTPETLTTVTPIESIIPTITTNKDNEIGVQININSYDPTNTSKYYRYEYEETYKIVAPRWSSLKLTVTGTESIQLIPNSINTRVCYLTKNSTDIILFNTNDQTEDRVNLPIRFINKNNYIIGERYSVLVKQYVENLEAYNFHKVMRDISSSSSVLSPKQPGIITGNIRCISDSNTKVIGYFDVASISSQRIFFNYNDVFPNTPKPPYIVECDDIPFSFCFRGDDCSGPSLIYNVENNLMSYISNNSSNYILTPVECGDCTSFSSNKIPSFWTN</sequence>
<evidence type="ECO:0000313" key="1">
    <source>
        <dbReference type="EMBL" id="EIA09144.1"/>
    </source>
</evidence>
<dbReference type="STRING" id="1086011.HJ01_01530"/>
<protein>
    <recommendedName>
        <fullName evidence="3">DUF4249 domain-containing protein</fullName>
    </recommendedName>
</protein>
<comment type="caution">
    <text evidence="1">The sequence shown here is derived from an EMBL/GenBank/DDBJ whole genome shotgun (WGS) entry which is preliminary data.</text>
</comment>
<name>H7FQL4_FLAFP</name>
<reference evidence="1 2" key="1">
    <citation type="journal article" date="2014" name="Acta Crystallogr. D">
        <title>Structure-based characterization and antifreeze properties of a hyperactive ice-binding protein from the Antarctic bacterium Flavobacterium frigoris PS1.</title>
        <authorList>
            <person name="Do H."/>
            <person name="Kim S.J."/>
            <person name="Kim H.J."/>
            <person name="Lee J.H."/>
        </authorList>
    </citation>
    <scope>NUCLEOTIDE SEQUENCE [LARGE SCALE GENOMIC DNA]</scope>
    <source>
        <strain evidence="1 2">PS1</strain>
    </source>
</reference>
<dbReference type="InterPro" id="IPR025345">
    <property type="entry name" value="DUF4249"/>
</dbReference>
<accession>H7FQL4</accession>
<proteinExistence type="predicted"/>
<dbReference type="RefSeq" id="WP_007137707.1">
    <property type="nucleotide sequence ID" value="NZ_AHKF01000016.1"/>
</dbReference>